<dbReference type="SUPFAM" id="SSF56112">
    <property type="entry name" value="Protein kinase-like (PK-like)"/>
    <property type="match status" value="1"/>
</dbReference>
<reference evidence="4 5" key="1">
    <citation type="submission" date="2019-03" db="EMBL/GenBank/DDBJ databases">
        <title>Single cell metagenomics reveals metabolic interactions within the superorganism composed of flagellate Streblomastix strix and complex community of Bacteroidetes bacteria on its surface.</title>
        <authorList>
            <person name="Treitli S.C."/>
            <person name="Kolisko M."/>
            <person name="Husnik F."/>
            <person name="Keeling P."/>
            <person name="Hampl V."/>
        </authorList>
    </citation>
    <scope>NUCLEOTIDE SEQUENCE [LARGE SCALE GENOMIC DNA]</scope>
    <source>
        <strain evidence="4">ST1C</strain>
    </source>
</reference>
<keyword evidence="2" id="KW-1133">Transmembrane helix</keyword>
<dbReference type="InterPro" id="IPR011009">
    <property type="entry name" value="Kinase-like_dom_sf"/>
</dbReference>
<keyword evidence="2" id="KW-0472">Membrane</keyword>
<keyword evidence="1" id="KW-0547">Nucleotide-binding</keyword>
<dbReference type="AlphaFoldDB" id="A0A5J4WQK7"/>
<keyword evidence="2" id="KW-0812">Transmembrane</keyword>
<evidence type="ECO:0000313" key="4">
    <source>
        <dbReference type="EMBL" id="KAA6397188.1"/>
    </source>
</evidence>
<dbReference type="GO" id="GO:0005524">
    <property type="term" value="F:ATP binding"/>
    <property type="evidence" value="ECO:0007669"/>
    <property type="project" value="UniProtKB-UniRule"/>
</dbReference>
<feature type="transmembrane region" description="Helical" evidence="2">
    <location>
        <begin position="591"/>
        <end position="618"/>
    </location>
</feature>
<dbReference type="Gene3D" id="3.30.200.20">
    <property type="entry name" value="Phosphorylase Kinase, domain 1"/>
    <property type="match status" value="1"/>
</dbReference>
<dbReference type="EMBL" id="SNRW01001238">
    <property type="protein sequence ID" value="KAA6397188.1"/>
    <property type="molecule type" value="Genomic_DNA"/>
</dbReference>
<evidence type="ECO:0000313" key="5">
    <source>
        <dbReference type="Proteomes" id="UP000324800"/>
    </source>
</evidence>
<dbReference type="Proteomes" id="UP000324800">
    <property type="component" value="Unassembled WGS sequence"/>
</dbReference>
<comment type="caution">
    <text evidence="4">The sequence shown here is derived from an EMBL/GenBank/DDBJ whole genome shotgun (WGS) entry which is preliminary data.</text>
</comment>
<feature type="binding site" evidence="1">
    <location>
        <position position="743"/>
    </location>
    <ligand>
        <name>ATP</name>
        <dbReference type="ChEBI" id="CHEBI:30616"/>
    </ligand>
</feature>
<dbReference type="GO" id="GO:0004672">
    <property type="term" value="F:protein kinase activity"/>
    <property type="evidence" value="ECO:0007669"/>
    <property type="project" value="InterPro"/>
</dbReference>
<dbReference type="PROSITE" id="PS00107">
    <property type="entry name" value="PROTEIN_KINASE_ATP"/>
    <property type="match status" value="1"/>
</dbReference>
<dbReference type="InterPro" id="IPR000719">
    <property type="entry name" value="Prot_kinase_dom"/>
</dbReference>
<feature type="domain" description="Protein kinase" evidence="3">
    <location>
        <begin position="714"/>
        <end position="756"/>
    </location>
</feature>
<proteinExistence type="predicted"/>
<accession>A0A5J4WQK7</accession>
<evidence type="ECO:0000256" key="1">
    <source>
        <dbReference type="PROSITE-ProRule" id="PRU10141"/>
    </source>
</evidence>
<keyword evidence="1" id="KW-0067">ATP-binding</keyword>
<dbReference type="SUPFAM" id="SSF51126">
    <property type="entry name" value="Pectin lyase-like"/>
    <property type="match status" value="1"/>
</dbReference>
<dbReference type="InterPro" id="IPR017441">
    <property type="entry name" value="Protein_kinase_ATP_BS"/>
</dbReference>
<gene>
    <name evidence="4" type="ORF">EZS28_007283</name>
</gene>
<dbReference type="InterPro" id="IPR011050">
    <property type="entry name" value="Pectin_lyase_fold/virulence"/>
</dbReference>
<dbReference type="PROSITE" id="PS50011">
    <property type="entry name" value="PROTEIN_KINASE_DOM"/>
    <property type="match status" value="1"/>
</dbReference>
<evidence type="ECO:0000256" key="2">
    <source>
        <dbReference type="SAM" id="Phobius"/>
    </source>
</evidence>
<evidence type="ECO:0000259" key="3">
    <source>
        <dbReference type="PROSITE" id="PS50011"/>
    </source>
</evidence>
<organism evidence="4 5">
    <name type="scientific">Streblomastix strix</name>
    <dbReference type="NCBI Taxonomy" id="222440"/>
    <lineage>
        <taxon>Eukaryota</taxon>
        <taxon>Metamonada</taxon>
        <taxon>Preaxostyla</taxon>
        <taxon>Oxymonadida</taxon>
        <taxon>Streblomastigidae</taxon>
        <taxon>Streblomastix</taxon>
    </lineage>
</organism>
<feature type="non-terminal residue" evidence="4">
    <location>
        <position position="756"/>
    </location>
</feature>
<name>A0A5J4WQK7_9EUKA</name>
<protein>
    <recommendedName>
        <fullName evidence="3">Protein kinase domain-containing protein</fullName>
    </recommendedName>
</protein>
<sequence>MLDQASFQNGGAICATFNDLSSNLQIETCIFVGCKALSDGGALSMFINHQAEITFNGILFRKCEAQNEGGAFWCSINNGAKLTIAGSLSFQDCKTLSDSGYGGALYAQINGENSYLIFRESVIFERCSGQTGGGMCLITQRKGNFTINGQCNFTNCSSSNKGGGIYLETNNGTINFNQTEQILIENCSCNGNGGGIYCSLSSNGQIIINNIKLMNCNSQRSGGGIYAIINEGGQIILDNTCELYQCESHGNGGGIYVQINLTEQFSFIIKDAYIHECKSITDTSLSYPESGFGGGLFIGCNGDYSPSNKLIDLRGMKIYINSADKYGQSLYIAMRQVIEFCQYGTQGEYVKGNYSDGMSNKNELLGIPMKLRSFNNFSSDQIRQQQQPLESLWRILGILKSAQVIVNVSNPNGKLIFHIEGKRMIPGYLNVKIFEFGDKTQENIDQEQKVINYQYNKNNLKSFKGTSTQSPISQKHQKADQQQVSINTTPQIKKNLHNYENEIIYPPVDGSSFPIQIDGELESEQKATFGMNDYKWLNCKIKEYGVLISNDRNIFTGKDGIDIEEDSNAAVPLEVIIEEEEEEEKRKGLPIGIIVGIAVGALAIIAVIIIIIIVTFVISKKKLKNDSQMHALGIGVCENTLETKLLQDNHSPDVINQSLDNNLINITEQQPQQRDHINILREQPYIIPSSSSIKNSSSSSSEPNFITTWKLSDFEKIKKIGKGAFGTVWKMKEIKSQRIVAIKEVDYDSDEEKQRF</sequence>